<sequence>MSETLAVVNQKGGVGKTTTSVNLGSYLADSGKNVLIVDLDPQANATAGVGVTVQEGMPSLYDLLAGEAPVENVIFPTHLERLNIIPSTPDLAGAAMELMDVTYREYRLRRALKAVKDSYDFILIDCPPSLGLLTINGLTAADRLLIPVQCEFYALEGLHQLLNTVDLVRKHLNPRLQVLGAVLTMFDRRTALSRKVVREVRKTFPGHVFESIIPRNTELAEAPSTGQTILEYDRLSPGARAYEYLSEELLNLYS</sequence>
<dbReference type="PANTHER" id="PTHR13696:SF52">
    <property type="entry name" value="PARA FAMILY PROTEIN CT_582"/>
    <property type="match status" value="1"/>
</dbReference>
<evidence type="ECO:0000259" key="1">
    <source>
        <dbReference type="Pfam" id="PF13614"/>
    </source>
</evidence>
<dbReference type="CDD" id="cd02042">
    <property type="entry name" value="ParAB_family"/>
    <property type="match status" value="1"/>
</dbReference>
<dbReference type="Proteomes" id="UP000177941">
    <property type="component" value="Unassembled WGS sequence"/>
</dbReference>
<accession>A0A1G1X5X7</accession>
<dbReference type="InterPro" id="IPR025669">
    <property type="entry name" value="AAA_dom"/>
</dbReference>
<dbReference type="PIRSF" id="PIRSF009320">
    <property type="entry name" value="Nuc_binding_HP_1000"/>
    <property type="match status" value="1"/>
</dbReference>
<reference evidence="2 3" key="1">
    <citation type="journal article" date="2016" name="Nat. Commun.">
        <title>Thousands of microbial genomes shed light on interconnected biogeochemical processes in an aquifer system.</title>
        <authorList>
            <person name="Anantharaman K."/>
            <person name="Brown C.T."/>
            <person name="Hug L.A."/>
            <person name="Sharon I."/>
            <person name="Castelle C.J."/>
            <person name="Probst A.J."/>
            <person name="Thomas B.C."/>
            <person name="Singh A."/>
            <person name="Wilkins M.J."/>
            <person name="Karaoz U."/>
            <person name="Brodie E.L."/>
            <person name="Williams K.H."/>
            <person name="Hubbard S.S."/>
            <person name="Banfield J.F."/>
        </authorList>
    </citation>
    <scope>NUCLEOTIDE SEQUENCE [LARGE SCALE GENOMIC DNA]</scope>
</reference>
<evidence type="ECO:0000313" key="3">
    <source>
        <dbReference type="Proteomes" id="UP000177941"/>
    </source>
</evidence>
<dbReference type="PRINTS" id="PR00091">
    <property type="entry name" value="NITROGNASEII"/>
</dbReference>
<dbReference type="SUPFAM" id="SSF52540">
    <property type="entry name" value="P-loop containing nucleoside triphosphate hydrolases"/>
    <property type="match status" value="1"/>
</dbReference>
<gene>
    <name evidence="2" type="ORF">A3E36_01825</name>
</gene>
<proteinExistence type="predicted"/>
<feature type="domain" description="AAA" evidence="1">
    <location>
        <begin position="3"/>
        <end position="178"/>
    </location>
</feature>
<organism evidence="2 3">
    <name type="scientific">Candidatus Andersenbacteria bacterium RIFCSPHIGHO2_12_FULL_45_11b</name>
    <dbReference type="NCBI Taxonomy" id="1797282"/>
    <lineage>
        <taxon>Bacteria</taxon>
        <taxon>Candidatus Anderseniibacteriota</taxon>
    </lineage>
</organism>
<dbReference type="FunFam" id="3.40.50.300:FF:000285">
    <property type="entry name" value="Sporulation initiation inhibitor Soj"/>
    <property type="match status" value="1"/>
</dbReference>
<protein>
    <submittedName>
        <fullName evidence="2">Sporulation initiation inhibitor Soj</fullName>
    </submittedName>
</protein>
<dbReference type="InterPro" id="IPR050678">
    <property type="entry name" value="DNA_Partitioning_ATPase"/>
</dbReference>
<dbReference type="AlphaFoldDB" id="A0A1G1X5X7"/>
<comment type="caution">
    <text evidence="2">The sequence shown here is derived from an EMBL/GenBank/DDBJ whole genome shotgun (WGS) entry which is preliminary data.</text>
</comment>
<dbReference type="PANTHER" id="PTHR13696">
    <property type="entry name" value="P-LOOP CONTAINING NUCLEOSIDE TRIPHOSPHATE HYDROLASE"/>
    <property type="match status" value="1"/>
</dbReference>
<dbReference type="Pfam" id="PF13614">
    <property type="entry name" value="AAA_31"/>
    <property type="match status" value="1"/>
</dbReference>
<dbReference type="Gene3D" id="3.40.50.300">
    <property type="entry name" value="P-loop containing nucleotide triphosphate hydrolases"/>
    <property type="match status" value="1"/>
</dbReference>
<dbReference type="EMBL" id="MHHS01000050">
    <property type="protein sequence ID" value="OGY35416.1"/>
    <property type="molecule type" value="Genomic_DNA"/>
</dbReference>
<name>A0A1G1X5X7_9BACT</name>
<evidence type="ECO:0000313" key="2">
    <source>
        <dbReference type="EMBL" id="OGY35416.1"/>
    </source>
</evidence>
<dbReference type="InterPro" id="IPR027417">
    <property type="entry name" value="P-loop_NTPase"/>
</dbReference>